<dbReference type="RefSeq" id="WP_306100230.1">
    <property type="nucleotide sequence ID" value="NZ_CP162601.1"/>
</dbReference>
<organism evidence="9">
    <name type="scientific">Vibrio sp. HB236076</name>
    <dbReference type="NCBI Taxonomy" id="3232307"/>
    <lineage>
        <taxon>Bacteria</taxon>
        <taxon>Pseudomonadati</taxon>
        <taxon>Pseudomonadota</taxon>
        <taxon>Gammaproteobacteria</taxon>
        <taxon>Vibrionales</taxon>
        <taxon>Vibrionaceae</taxon>
        <taxon>Vibrio</taxon>
    </lineage>
</organism>
<evidence type="ECO:0000256" key="5">
    <source>
        <dbReference type="ARBA" id="ARBA00023136"/>
    </source>
</evidence>
<evidence type="ECO:0000256" key="1">
    <source>
        <dbReference type="ARBA" id="ARBA00004162"/>
    </source>
</evidence>
<feature type="coiled-coil region" evidence="6">
    <location>
        <begin position="80"/>
        <end position="107"/>
    </location>
</feature>
<sequence length="122" mass="13801">MIKDNSLARDPERAVFSGVCAGVARYLEVEVWLVRVCVISVSLLGGAMLTLLAYLAMSFLLEKRRDPKVDKLKQHTWQEGVSVSQRLADVERNLQNIEQKVVKVEAYVTSSQYSVDQAFRQL</sequence>
<accession>A0AB39HCU1</accession>
<feature type="domain" description="Phage shock protein PspC N-terminal" evidence="8">
    <location>
        <begin position="6"/>
        <end position="63"/>
    </location>
</feature>
<reference evidence="9" key="1">
    <citation type="submission" date="2024-07" db="EMBL/GenBank/DDBJ databases">
        <title>Genome Analysis of a Potential Novel Vibrio Species Secreting pH- and Thermo-stable Alginate Lyase and its Application in Producing Alginate Oligosaccharides.</title>
        <authorList>
            <person name="Huang H."/>
            <person name="Bao K."/>
        </authorList>
    </citation>
    <scope>NUCLEOTIDE SEQUENCE</scope>
    <source>
        <strain evidence="9">HB236076</strain>
    </source>
</reference>
<dbReference type="InterPro" id="IPR007168">
    <property type="entry name" value="Phageshock_PspC_N"/>
</dbReference>
<keyword evidence="4 7" id="KW-1133">Transmembrane helix</keyword>
<dbReference type="InterPro" id="IPR052027">
    <property type="entry name" value="PspC"/>
</dbReference>
<keyword evidence="5 7" id="KW-0472">Membrane</keyword>
<proteinExistence type="predicted"/>
<keyword evidence="3 7" id="KW-0812">Transmembrane</keyword>
<protein>
    <submittedName>
        <fullName evidence="9">Envelope stress response membrane protein PspC</fullName>
    </submittedName>
</protein>
<dbReference type="Pfam" id="PF04024">
    <property type="entry name" value="PspC"/>
    <property type="match status" value="1"/>
</dbReference>
<dbReference type="InterPro" id="IPR014320">
    <property type="entry name" value="Phageshock_PspC"/>
</dbReference>
<keyword evidence="2" id="KW-1003">Cell membrane</keyword>
<evidence type="ECO:0000256" key="6">
    <source>
        <dbReference type="SAM" id="Coils"/>
    </source>
</evidence>
<dbReference type="PANTHER" id="PTHR33885:SF3">
    <property type="entry name" value="PHAGE SHOCK PROTEIN C"/>
    <property type="match status" value="1"/>
</dbReference>
<keyword evidence="6" id="KW-0175">Coiled coil</keyword>
<dbReference type="NCBIfam" id="TIGR02978">
    <property type="entry name" value="phageshock_pspC"/>
    <property type="match status" value="1"/>
</dbReference>
<evidence type="ECO:0000256" key="2">
    <source>
        <dbReference type="ARBA" id="ARBA00022475"/>
    </source>
</evidence>
<dbReference type="GO" id="GO:0005886">
    <property type="term" value="C:plasma membrane"/>
    <property type="evidence" value="ECO:0007669"/>
    <property type="project" value="UniProtKB-SubCell"/>
</dbReference>
<gene>
    <name evidence="9" type="primary">pspC</name>
    <name evidence="9" type="ORF">AB0763_08010</name>
</gene>
<feature type="transmembrane region" description="Helical" evidence="7">
    <location>
        <begin position="32"/>
        <end position="61"/>
    </location>
</feature>
<name>A0AB39HCU1_9VIBR</name>
<dbReference type="AlphaFoldDB" id="A0AB39HCU1"/>
<comment type="subcellular location">
    <subcellularLocation>
        <location evidence="1">Cell membrane</location>
        <topology evidence="1">Single-pass membrane protein</topology>
    </subcellularLocation>
</comment>
<evidence type="ECO:0000256" key="3">
    <source>
        <dbReference type="ARBA" id="ARBA00022692"/>
    </source>
</evidence>
<dbReference type="KEGG" id="vih:AB0763_08010"/>
<evidence type="ECO:0000256" key="7">
    <source>
        <dbReference type="SAM" id="Phobius"/>
    </source>
</evidence>
<evidence type="ECO:0000259" key="8">
    <source>
        <dbReference type="Pfam" id="PF04024"/>
    </source>
</evidence>
<evidence type="ECO:0000313" key="9">
    <source>
        <dbReference type="EMBL" id="XDK24171.1"/>
    </source>
</evidence>
<evidence type="ECO:0000256" key="4">
    <source>
        <dbReference type="ARBA" id="ARBA00022989"/>
    </source>
</evidence>
<dbReference type="PANTHER" id="PTHR33885">
    <property type="entry name" value="PHAGE SHOCK PROTEIN C"/>
    <property type="match status" value="1"/>
</dbReference>
<dbReference type="EMBL" id="CP162601">
    <property type="protein sequence ID" value="XDK24171.1"/>
    <property type="molecule type" value="Genomic_DNA"/>
</dbReference>